<feature type="transmembrane region" description="Helical" evidence="7">
    <location>
        <begin position="113"/>
        <end position="135"/>
    </location>
</feature>
<feature type="region of interest" description="Disordered" evidence="6">
    <location>
        <begin position="1"/>
        <end position="39"/>
    </location>
</feature>
<dbReference type="InterPro" id="IPR027469">
    <property type="entry name" value="Cation_efflux_TMD_sf"/>
</dbReference>
<protein>
    <submittedName>
        <fullName evidence="9">Cation diffusion facilitator family transporter</fullName>
    </submittedName>
</protein>
<keyword evidence="3" id="KW-0864">Zinc transport</keyword>
<dbReference type="AlphaFoldDB" id="A0A7C3CC95"/>
<keyword evidence="5 7" id="KW-0472">Membrane</keyword>
<dbReference type="Pfam" id="PF01545">
    <property type="entry name" value="Cation_efflux"/>
    <property type="match status" value="1"/>
</dbReference>
<evidence type="ECO:0000256" key="3">
    <source>
        <dbReference type="ARBA" id="ARBA00022906"/>
    </source>
</evidence>
<feature type="transmembrane region" description="Helical" evidence="7">
    <location>
        <begin position="147"/>
        <end position="168"/>
    </location>
</feature>
<feature type="transmembrane region" description="Helical" evidence="7">
    <location>
        <begin position="211"/>
        <end position="229"/>
    </location>
</feature>
<dbReference type="GO" id="GO:0005385">
    <property type="term" value="F:zinc ion transmembrane transporter activity"/>
    <property type="evidence" value="ECO:0007669"/>
    <property type="project" value="TreeGrafter"/>
</dbReference>
<keyword evidence="2 7" id="KW-0812">Transmembrane</keyword>
<dbReference type="NCBIfam" id="TIGR01297">
    <property type="entry name" value="CDF"/>
    <property type="match status" value="1"/>
</dbReference>
<keyword evidence="3" id="KW-0862">Zinc</keyword>
<keyword evidence="3" id="KW-0813">Transport</keyword>
<dbReference type="PANTHER" id="PTHR11562">
    <property type="entry name" value="CATION EFFLUX PROTEIN/ ZINC TRANSPORTER"/>
    <property type="match status" value="1"/>
</dbReference>
<name>A0A7C3CC95_9PROT</name>
<gene>
    <name evidence="9" type="ORF">ENJ46_05795</name>
</gene>
<dbReference type="Proteomes" id="UP000886042">
    <property type="component" value="Unassembled WGS sequence"/>
</dbReference>
<dbReference type="InterPro" id="IPR050681">
    <property type="entry name" value="CDF/SLC30A"/>
</dbReference>
<feature type="transmembrane region" description="Helical" evidence="7">
    <location>
        <begin position="180"/>
        <end position="205"/>
    </location>
</feature>
<feature type="transmembrane region" description="Helical" evidence="7">
    <location>
        <begin position="76"/>
        <end position="93"/>
    </location>
</feature>
<evidence type="ECO:0000256" key="7">
    <source>
        <dbReference type="SAM" id="Phobius"/>
    </source>
</evidence>
<evidence type="ECO:0000256" key="2">
    <source>
        <dbReference type="ARBA" id="ARBA00022692"/>
    </source>
</evidence>
<feature type="domain" description="Cation efflux protein transmembrane" evidence="8">
    <location>
        <begin position="48"/>
        <end position="237"/>
    </location>
</feature>
<dbReference type="InterPro" id="IPR002524">
    <property type="entry name" value="Cation_efflux"/>
</dbReference>
<sequence length="325" mass="35269">MGIGHQHNHDSGGGAVPPHTNHTRAHGHDHNHFHSHSVDEKNEGRMALAAILTGTFMIIEVIGGIISGSLALMADAGHMLTDFAALSLAWLAFRMARRPADWKRTFGFDRFSVLVAFINGLSLFVIAGLIVVEAIKRFGNPVEVLGTPMLMVAVAGVFVNILVFFVLSTANSENLNVRGAALHVLGDLLGSAAAIIAALIIMFTGWMPADLIMSVLVAVIILRSAWYVVSESAHILLEGAPEGLDRRTISADMHEQFSHILTVDHIHAWSISQERPMVTLEALIEPDASIEGTAKAIKLRLFERFGVEHATVEVRKMPPHASRDD</sequence>
<dbReference type="SUPFAM" id="SSF161111">
    <property type="entry name" value="Cation efflux protein transmembrane domain-like"/>
    <property type="match status" value="1"/>
</dbReference>
<dbReference type="InterPro" id="IPR058533">
    <property type="entry name" value="Cation_efflux_TM"/>
</dbReference>
<feature type="compositionally biased region" description="Basic and acidic residues" evidence="6">
    <location>
        <begin position="26"/>
        <end position="39"/>
    </location>
</feature>
<proteinExistence type="predicted"/>
<evidence type="ECO:0000259" key="8">
    <source>
        <dbReference type="Pfam" id="PF01545"/>
    </source>
</evidence>
<keyword evidence="4 7" id="KW-1133">Transmembrane helix</keyword>
<dbReference type="EMBL" id="DRMN01000380">
    <property type="protein sequence ID" value="HFB55420.1"/>
    <property type="molecule type" value="Genomic_DNA"/>
</dbReference>
<comment type="subcellular location">
    <subcellularLocation>
        <location evidence="1">Membrane</location>
        <topology evidence="1">Multi-pass membrane protein</topology>
    </subcellularLocation>
</comment>
<keyword evidence="3" id="KW-0406">Ion transport</keyword>
<evidence type="ECO:0000313" key="10">
    <source>
        <dbReference type="Proteomes" id="UP000886042"/>
    </source>
</evidence>
<dbReference type="Gene3D" id="1.20.1510.10">
    <property type="entry name" value="Cation efflux protein transmembrane domain"/>
    <property type="match status" value="1"/>
</dbReference>
<organism evidence="9 10">
    <name type="scientific">Hellea balneolensis</name>
    <dbReference type="NCBI Taxonomy" id="287478"/>
    <lineage>
        <taxon>Bacteria</taxon>
        <taxon>Pseudomonadati</taxon>
        <taxon>Pseudomonadota</taxon>
        <taxon>Alphaproteobacteria</taxon>
        <taxon>Maricaulales</taxon>
        <taxon>Robiginitomaculaceae</taxon>
        <taxon>Hellea</taxon>
    </lineage>
</organism>
<dbReference type="GO" id="GO:0005886">
    <property type="term" value="C:plasma membrane"/>
    <property type="evidence" value="ECO:0007669"/>
    <property type="project" value="TreeGrafter"/>
</dbReference>
<evidence type="ECO:0000256" key="1">
    <source>
        <dbReference type="ARBA" id="ARBA00004141"/>
    </source>
</evidence>
<reference evidence="9" key="1">
    <citation type="journal article" date="2020" name="mSystems">
        <title>Genome- and Community-Level Interaction Insights into Carbon Utilization and Element Cycling Functions of Hydrothermarchaeota in Hydrothermal Sediment.</title>
        <authorList>
            <person name="Zhou Z."/>
            <person name="Liu Y."/>
            <person name="Xu W."/>
            <person name="Pan J."/>
            <person name="Luo Z.H."/>
            <person name="Li M."/>
        </authorList>
    </citation>
    <scope>NUCLEOTIDE SEQUENCE [LARGE SCALE GENOMIC DNA]</scope>
    <source>
        <strain evidence="9">HyVt-489</strain>
    </source>
</reference>
<dbReference type="PANTHER" id="PTHR11562:SF17">
    <property type="entry name" value="RE54080P-RELATED"/>
    <property type="match status" value="1"/>
</dbReference>
<accession>A0A7C3CC95</accession>
<evidence type="ECO:0000256" key="4">
    <source>
        <dbReference type="ARBA" id="ARBA00022989"/>
    </source>
</evidence>
<evidence type="ECO:0000313" key="9">
    <source>
        <dbReference type="EMBL" id="HFB55420.1"/>
    </source>
</evidence>
<comment type="caution">
    <text evidence="9">The sequence shown here is derived from an EMBL/GenBank/DDBJ whole genome shotgun (WGS) entry which is preliminary data.</text>
</comment>
<feature type="transmembrane region" description="Helical" evidence="7">
    <location>
        <begin position="47"/>
        <end position="70"/>
    </location>
</feature>
<evidence type="ECO:0000256" key="6">
    <source>
        <dbReference type="SAM" id="MobiDB-lite"/>
    </source>
</evidence>
<evidence type="ECO:0000256" key="5">
    <source>
        <dbReference type="ARBA" id="ARBA00023136"/>
    </source>
</evidence>